<gene>
    <name evidence="1" type="ORF">HNR46_003298</name>
</gene>
<organism evidence="1 2">
    <name type="scientific">Haloferula luteola</name>
    <dbReference type="NCBI Taxonomy" id="595692"/>
    <lineage>
        <taxon>Bacteria</taxon>
        <taxon>Pseudomonadati</taxon>
        <taxon>Verrucomicrobiota</taxon>
        <taxon>Verrucomicrobiia</taxon>
        <taxon>Verrucomicrobiales</taxon>
        <taxon>Verrucomicrobiaceae</taxon>
        <taxon>Haloferula</taxon>
    </lineage>
</organism>
<comment type="caution">
    <text evidence="1">The sequence shown here is derived from an EMBL/GenBank/DDBJ whole genome shotgun (WGS) entry which is preliminary data.</text>
</comment>
<dbReference type="EMBL" id="JACHFD010000019">
    <property type="protein sequence ID" value="MBB5353045.1"/>
    <property type="molecule type" value="Genomic_DNA"/>
</dbReference>
<protein>
    <submittedName>
        <fullName evidence="1">Putative metal-dependent HD superfamily phosphohydrolase</fullName>
    </submittedName>
</protein>
<dbReference type="GO" id="GO:0016787">
    <property type="term" value="F:hydrolase activity"/>
    <property type="evidence" value="ECO:0007669"/>
    <property type="project" value="UniProtKB-KW"/>
</dbReference>
<sequence length="206" mass="24247">MSIERLEKWLNDRGFSPELREERLDQVIGAYGAPGRHYHNFDHLRSSVKCLDRSFGGDWRIEGAVWFHDVVYDVHASDNELRSAEWFDAHIAPQLPRDEAWVIRNLILVTDIRRGPGKDPLEQRMVDIDLAILSEGRSRYDDYRRQIRREYAHVSAADFCEGRGRILEQCLRGPIYRTPVFQAREAMACWNLRRELRDLEHGMILD</sequence>
<dbReference type="RefSeq" id="WP_184020571.1">
    <property type="nucleotide sequence ID" value="NZ_JACHFD010000019.1"/>
</dbReference>
<name>A0A840V4V0_9BACT</name>
<evidence type="ECO:0000313" key="1">
    <source>
        <dbReference type="EMBL" id="MBB5353045.1"/>
    </source>
</evidence>
<keyword evidence="1" id="KW-0378">Hydrolase</keyword>
<evidence type="ECO:0000313" key="2">
    <source>
        <dbReference type="Proteomes" id="UP000557717"/>
    </source>
</evidence>
<reference evidence="1 2" key="1">
    <citation type="submission" date="2020-08" db="EMBL/GenBank/DDBJ databases">
        <title>Genomic Encyclopedia of Type Strains, Phase IV (KMG-IV): sequencing the most valuable type-strain genomes for metagenomic binning, comparative biology and taxonomic classification.</title>
        <authorList>
            <person name="Goeker M."/>
        </authorList>
    </citation>
    <scope>NUCLEOTIDE SEQUENCE [LARGE SCALE GENOMIC DNA]</scope>
    <source>
        <strain evidence="1 2">YC6886</strain>
    </source>
</reference>
<dbReference type="AlphaFoldDB" id="A0A840V4V0"/>
<dbReference type="SUPFAM" id="SSF109604">
    <property type="entry name" value="HD-domain/PDEase-like"/>
    <property type="match status" value="1"/>
</dbReference>
<proteinExistence type="predicted"/>
<dbReference type="InterPro" id="IPR009218">
    <property type="entry name" value="HD_phosphohydro"/>
</dbReference>
<dbReference type="PANTHER" id="PTHR21174:SF0">
    <property type="entry name" value="HD PHOSPHOHYDROLASE FAMILY PROTEIN-RELATED"/>
    <property type="match status" value="1"/>
</dbReference>
<dbReference type="Proteomes" id="UP000557717">
    <property type="component" value="Unassembled WGS sequence"/>
</dbReference>
<dbReference type="PIRSF" id="PIRSF035170">
    <property type="entry name" value="HD_phosphohydro"/>
    <property type="match status" value="1"/>
</dbReference>
<dbReference type="PANTHER" id="PTHR21174">
    <property type="match status" value="1"/>
</dbReference>
<keyword evidence="2" id="KW-1185">Reference proteome</keyword>
<accession>A0A840V4V0</accession>